<reference evidence="1 2" key="2">
    <citation type="submission" date="2017-09" db="EMBL/GenBank/DDBJ databases">
        <title>Extensive intraspecific genome diversity in a model arbuscular mycorrhizal fungus.</title>
        <authorList>
            <person name="Chen E.C."/>
            <person name="Morin E."/>
            <person name="Beaudet D."/>
            <person name="Noel J."/>
            <person name="Ndikumana S."/>
            <person name="Charron P."/>
            <person name="St-Onge C."/>
            <person name="Giorgi J."/>
            <person name="Grigoriev I.V."/>
            <person name="Roux C."/>
            <person name="Martin F.M."/>
            <person name="Corradi N."/>
        </authorList>
    </citation>
    <scope>NUCLEOTIDE SEQUENCE [LARGE SCALE GENOMIC DNA]</scope>
    <source>
        <strain evidence="1 2">A5</strain>
    </source>
</reference>
<evidence type="ECO:0000313" key="2">
    <source>
        <dbReference type="Proteomes" id="UP000232722"/>
    </source>
</evidence>
<dbReference type="EMBL" id="LLXJ01000352">
    <property type="protein sequence ID" value="PKC10832.1"/>
    <property type="molecule type" value="Genomic_DNA"/>
</dbReference>
<proteinExistence type="predicted"/>
<evidence type="ECO:0000313" key="1">
    <source>
        <dbReference type="EMBL" id="PKC10832.1"/>
    </source>
</evidence>
<name>A0A2N0PVI1_9GLOM</name>
<comment type="caution">
    <text evidence="1">The sequence shown here is derived from an EMBL/GenBank/DDBJ whole genome shotgun (WGS) entry which is preliminary data.</text>
</comment>
<gene>
    <name evidence="1" type="ORF">RhiirA5_355010</name>
</gene>
<reference evidence="1 2" key="1">
    <citation type="submission" date="2016-04" db="EMBL/GenBank/DDBJ databases">
        <title>Genome analyses suggest a sexual origin of heterokaryosis in a supposedly ancient asexual fungus.</title>
        <authorList>
            <person name="Ropars J."/>
            <person name="Sedzielewska K."/>
            <person name="Noel J."/>
            <person name="Charron P."/>
            <person name="Farinelli L."/>
            <person name="Marton T."/>
            <person name="Kruger M."/>
            <person name="Pelin A."/>
            <person name="Brachmann A."/>
            <person name="Corradi N."/>
        </authorList>
    </citation>
    <scope>NUCLEOTIDE SEQUENCE [LARGE SCALE GENOMIC DNA]</scope>
    <source>
        <strain evidence="1 2">A5</strain>
    </source>
</reference>
<sequence length="57" mass="6655">MKFENMLILGLLLDSREIKADNINHYLSSIIDELLRFWKEDSYLQTVSLRKSALAPT</sequence>
<dbReference type="Proteomes" id="UP000232722">
    <property type="component" value="Unassembled WGS sequence"/>
</dbReference>
<dbReference type="VEuPathDB" id="FungiDB:FUN_006900"/>
<dbReference type="AlphaFoldDB" id="A0A2N0PVI1"/>
<accession>A0A2N0PVI1</accession>
<protein>
    <submittedName>
        <fullName evidence="1">Uncharacterized protein</fullName>
    </submittedName>
</protein>
<organism evidence="1 2">
    <name type="scientific">Rhizophagus irregularis</name>
    <dbReference type="NCBI Taxonomy" id="588596"/>
    <lineage>
        <taxon>Eukaryota</taxon>
        <taxon>Fungi</taxon>
        <taxon>Fungi incertae sedis</taxon>
        <taxon>Mucoromycota</taxon>
        <taxon>Glomeromycotina</taxon>
        <taxon>Glomeromycetes</taxon>
        <taxon>Glomerales</taxon>
        <taxon>Glomeraceae</taxon>
        <taxon>Rhizophagus</taxon>
    </lineage>
</organism>